<reference evidence="2" key="1">
    <citation type="submission" date="2016-10" db="EMBL/GenBank/DDBJ databases">
        <authorList>
            <person name="Varghese N."/>
            <person name="Submissions S."/>
        </authorList>
    </citation>
    <scope>NUCLEOTIDE SEQUENCE [LARGE SCALE GENOMIC DNA]</scope>
    <source>
        <strain evidence="2">DSM 13078</strain>
    </source>
</reference>
<accession>A0A1I1GBP7</accession>
<dbReference type="EMBL" id="FOKW01000004">
    <property type="protein sequence ID" value="SFC09147.1"/>
    <property type="molecule type" value="Genomic_DNA"/>
</dbReference>
<name>A0A1I1GBP7_NATHA</name>
<organism evidence="1 2">
    <name type="scientific">Natronobacterium haloterrestre</name>
    <name type="common">Halobiforma haloterrestris</name>
    <dbReference type="NCBI Taxonomy" id="148448"/>
    <lineage>
        <taxon>Archaea</taxon>
        <taxon>Methanobacteriati</taxon>
        <taxon>Methanobacteriota</taxon>
        <taxon>Stenosarchaea group</taxon>
        <taxon>Halobacteria</taxon>
        <taxon>Halobacteriales</taxon>
        <taxon>Natrialbaceae</taxon>
        <taxon>Natronobacterium</taxon>
    </lineage>
</organism>
<evidence type="ECO:0000313" key="1">
    <source>
        <dbReference type="EMBL" id="SFC09147.1"/>
    </source>
</evidence>
<dbReference type="AlphaFoldDB" id="A0A1I1GBP7"/>
<gene>
    <name evidence="1" type="ORF">SAMN05444422_104217</name>
</gene>
<evidence type="ECO:0000313" key="2">
    <source>
        <dbReference type="Proteomes" id="UP000199161"/>
    </source>
</evidence>
<sequence>MEIPGVDFRRHLTVARATQGKGIEPRKKTSRVTNQFAVVRSD</sequence>
<protein>
    <submittedName>
        <fullName evidence="1">Uncharacterized protein</fullName>
    </submittedName>
</protein>
<proteinExistence type="predicted"/>
<dbReference type="Proteomes" id="UP000199161">
    <property type="component" value="Unassembled WGS sequence"/>
</dbReference>
<keyword evidence="2" id="KW-1185">Reference proteome</keyword>